<evidence type="ECO:0000256" key="1">
    <source>
        <dbReference type="SAM" id="SignalP"/>
    </source>
</evidence>
<evidence type="ECO:0000313" key="3">
    <source>
        <dbReference type="Proteomes" id="UP001597380"/>
    </source>
</evidence>
<comment type="caution">
    <text evidence="2">The sequence shown here is derived from an EMBL/GenBank/DDBJ whole genome shotgun (WGS) entry which is preliminary data.</text>
</comment>
<accession>A0ABW4XLK1</accession>
<sequence length="519" mass="58580">MDITTVRKWSVLLASVVALPVSAAQWDFIPTIKLQEMYSSNIERRRSHDETESFVTELTPGFIMSGFGPNLQANLNYGVTGLYYTDDSDANTSHHKANGNISYSPWRPLTLYSSALFDQAITDLDRGLSNDISSRQGNISDRKLLVVGTRYSNEHAGWAIVDADANYRWVDAEDELDATDGHNINLTANQGDRFDRAFWQLTYTDARESSDLGTAFHTVYGQAQVGYMLWKWLGAYTRYSYDDNSFASSDDETLKSYGAGVRISTGPQFILDVGYNSVDEGDQDDFWNASVSWLPTPLTAVIASYDRRFYGETYGLQLSHGTRKLRNEIRYDESFTTFSQSSNSIFNLNFWCPLGVDSLDASCSLADPSQSVPPDQQQITEDIPVSSISNQVYLNKQWSWTSSVKARSDTFALTAFHSSREYERTEGVNQTDRDTGVAFTWDKRLNERSKLNNRAVYRRYDAGANDGHDNEWSIRSGYIRQMWPSASATFAAEYNTRESYNGGTDFDEIRLIASMAAQF</sequence>
<dbReference type="InterPro" id="IPR011250">
    <property type="entry name" value="OMP/PagP_B-barrel"/>
</dbReference>
<keyword evidence="3" id="KW-1185">Reference proteome</keyword>
<evidence type="ECO:0000313" key="2">
    <source>
        <dbReference type="EMBL" id="MFD2095958.1"/>
    </source>
</evidence>
<dbReference type="InterPro" id="IPR017467">
    <property type="entry name" value="CHP03016_PEP-CTERM"/>
</dbReference>
<keyword evidence="1" id="KW-0732">Signal</keyword>
<protein>
    <submittedName>
        <fullName evidence="2">TIGR03016 family PEP-CTERM system-associated outer membrane protein</fullName>
    </submittedName>
</protein>
<feature type="signal peptide" evidence="1">
    <location>
        <begin position="1"/>
        <end position="23"/>
    </location>
</feature>
<dbReference type="SUPFAM" id="SSF56925">
    <property type="entry name" value="OMPA-like"/>
    <property type="match status" value="1"/>
</dbReference>
<organism evidence="2 3">
    <name type="scientific">Corallincola platygyrae</name>
    <dbReference type="NCBI Taxonomy" id="1193278"/>
    <lineage>
        <taxon>Bacteria</taxon>
        <taxon>Pseudomonadati</taxon>
        <taxon>Pseudomonadota</taxon>
        <taxon>Gammaproteobacteria</taxon>
        <taxon>Alteromonadales</taxon>
        <taxon>Psychromonadaceae</taxon>
        <taxon>Corallincola</taxon>
    </lineage>
</organism>
<dbReference type="EMBL" id="JBHUHT010000011">
    <property type="protein sequence ID" value="MFD2095958.1"/>
    <property type="molecule type" value="Genomic_DNA"/>
</dbReference>
<feature type="chain" id="PRO_5045143751" evidence="1">
    <location>
        <begin position="24"/>
        <end position="519"/>
    </location>
</feature>
<name>A0ABW4XLK1_9GAMM</name>
<dbReference type="Proteomes" id="UP001597380">
    <property type="component" value="Unassembled WGS sequence"/>
</dbReference>
<dbReference type="RefSeq" id="WP_345340824.1">
    <property type="nucleotide sequence ID" value="NZ_BAABLI010000017.1"/>
</dbReference>
<proteinExistence type="predicted"/>
<gene>
    <name evidence="2" type="ORF">ACFSJ3_08185</name>
</gene>
<reference evidence="3" key="1">
    <citation type="journal article" date="2019" name="Int. J. Syst. Evol. Microbiol.">
        <title>The Global Catalogue of Microorganisms (GCM) 10K type strain sequencing project: providing services to taxonomists for standard genome sequencing and annotation.</title>
        <authorList>
            <consortium name="The Broad Institute Genomics Platform"/>
            <consortium name="The Broad Institute Genome Sequencing Center for Infectious Disease"/>
            <person name="Wu L."/>
            <person name="Ma J."/>
        </authorList>
    </citation>
    <scope>NUCLEOTIDE SEQUENCE [LARGE SCALE GENOMIC DNA]</scope>
    <source>
        <strain evidence="3">CGMCC 1.10992</strain>
    </source>
</reference>
<dbReference type="NCBIfam" id="TIGR03016">
    <property type="entry name" value="pepcterm_hypo_1"/>
    <property type="match status" value="1"/>
</dbReference>